<evidence type="ECO:0000256" key="2">
    <source>
        <dbReference type="ARBA" id="ARBA00023125"/>
    </source>
</evidence>
<dbReference type="Gene3D" id="1.10.10.10">
    <property type="entry name" value="Winged helix-like DNA-binding domain superfamily/Winged helix DNA-binding domain"/>
    <property type="match status" value="1"/>
</dbReference>
<evidence type="ECO:0000256" key="1">
    <source>
        <dbReference type="ARBA" id="ARBA00023015"/>
    </source>
</evidence>
<dbReference type="Pfam" id="PF25873">
    <property type="entry name" value="WHD_MalT"/>
    <property type="match status" value="1"/>
</dbReference>
<dbReference type="InterPro" id="IPR011990">
    <property type="entry name" value="TPR-like_helical_dom_sf"/>
</dbReference>
<dbReference type="PRINTS" id="PR00038">
    <property type="entry name" value="HTHLUXR"/>
</dbReference>
<dbReference type="InterPro" id="IPR036388">
    <property type="entry name" value="WH-like_DNA-bd_sf"/>
</dbReference>
<dbReference type="PANTHER" id="PTHR44688">
    <property type="entry name" value="DNA-BINDING TRANSCRIPTIONAL ACTIVATOR DEVR_DOSR"/>
    <property type="match status" value="1"/>
</dbReference>
<dbReference type="PANTHER" id="PTHR44688:SF16">
    <property type="entry name" value="DNA-BINDING TRANSCRIPTIONAL ACTIVATOR DEVR_DOSR"/>
    <property type="match status" value="1"/>
</dbReference>
<dbReference type="Pfam" id="PF00196">
    <property type="entry name" value="GerE"/>
    <property type="match status" value="1"/>
</dbReference>
<dbReference type="SUPFAM" id="SSF52540">
    <property type="entry name" value="P-loop containing nucleoside triphosphate hydrolases"/>
    <property type="match status" value="1"/>
</dbReference>
<dbReference type="PROSITE" id="PS50043">
    <property type="entry name" value="HTH_LUXR_2"/>
    <property type="match status" value="1"/>
</dbReference>
<dbReference type="SMART" id="SM00421">
    <property type="entry name" value="HTH_LUXR"/>
    <property type="match status" value="1"/>
</dbReference>
<evidence type="ECO:0000259" key="4">
    <source>
        <dbReference type="PROSITE" id="PS50043"/>
    </source>
</evidence>
<dbReference type="InterPro" id="IPR016032">
    <property type="entry name" value="Sig_transdc_resp-reg_C-effctor"/>
</dbReference>
<dbReference type="Gene3D" id="1.25.40.10">
    <property type="entry name" value="Tetratricopeptide repeat domain"/>
    <property type="match status" value="1"/>
</dbReference>
<proteinExistence type="predicted"/>
<dbReference type="InterPro" id="IPR041617">
    <property type="entry name" value="TPR_MalT"/>
</dbReference>
<dbReference type="SUPFAM" id="SSF48452">
    <property type="entry name" value="TPR-like"/>
    <property type="match status" value="1"/>
</dbReference>
<dbReference type="Gene3D" id="3.40.50.300">
    <property type="entry name" value="P-loop containing nucleotide triphosphate hydrolases"/>
    <property type="match status" value="1"/>
</dbReference>
<dbReference type="Proteomes" id="UP000199416">
    <property type="component" value="Unassembled WGS sequence"/>
</dbReference>
<dbReference type="AlphaFoldDB" id="A0A1G6MBK7"/>
<organism evidence="5 6">
    <name type="scientific">Geodermatophilus telluris</name>
    <dbReference type="NCBI Taxonomy" id="1190417"/>
    <lineage>
        <taxon>Bacteria</taxon>
        <taxon>Bacillati</taxon>
        <taxon>Actinomycetota</taxon>
        <taxon>Actinomycetes</taxon>
        <taxon>Geodermatophilales</taxon>
        <taxon>Geodermatophilaceae</taxon>
        <taxon>Geodermatophilus</taxon>
    </lineage>
</organism>
<protein>
    <submittedName>
        <fullName evidence="5">LuxR family transcriptional regulator, maltose regulon positive regulatory protein</fullName>
    </submittedName>
</protein>
<dbReference type="EMBL" id="FMZF01000002">
    <property type="protein sequence ID" value="SDC52707.1"/>
    <property type="molecule type" value="Genomic_DNA"/>
</dbReference>
<evidence type="ECO:0000256" key="3">
    <source>
        <dbReference type="ARBA" id="ARBA00023163"/>
    </source>
</evidence>
<accession>A0A1G6MBK7</accession>
<dbReference type="STRING" id="1190417.SAMN05660690_1769"/>
<keyword evidence="1" id="KW-0805">Transcription regulation</keyword>
<gene>
    <name evidence="5" type="ORF">SAMN05660690_1769</name>
</gene>
<dbReference type="InterPro" id="IPR059106">
    <property type="entry name" value="WHD_MalT"/>
</dbReference>
<dbReference type="InterPro" id="IPR000792">
    <property type="entry name" value="Tscrpt_reg_LuxR_C"/>
</dbReference>
<keyword evidence="2" id="KW-0238">DNA-binding</keyword>
<sequence length="897" mass="98025">MGPLLTTKLHVPRRRRGLVVARPRLSERLDRGGDAALTLVSAPAGFGKTTLLTEWLATADRRSTAWLSLDDRDNDPNTFWTYLIAALQTAVPGVGAGAFALLREPHASLDEVLATLVNELDAVPDDLVLVLDDYHAIATPEIHERMAFLVEHLPPHVHLVIATRADPALPVARWRARGELVEIRADELRFTPEEAAAYLNEAMGLALTAEHIAALEARTEGWIAALQLAALSMQGRDDPAGFIAGFAGDARYIVDYLVEEVLQRQPDDVRHFLLRTSILNRLTGPLCDAVVGRDGGRPMLEGLERANLFLVPLDDRRTWYRYHHLFADVLQAHLLDEQPGTVPDLHRRAAEWFERSGERAEAIEHALAAADLDRAADLLERVIPDMNRHRGEATLRRWLESLPDEVLRARPLLSAGYVGALMSTGEVRGAEARLEEVERWLAGPPGGADGGVVDEARRRLPGQIAMFRSAQALVSGDVDASMRHARRALDLAAPGDLATRGGPEALIGLAFWTTGDLDEGYRWYAQGMASLDEAGYATDVVGGAVTLAEIRIAQGRLRDAMSIYRRGLRRAEQTVPALKGAADMHVGMSELFRERDDLEAARGHLVRSQELGPSSDLPKNAYRRRLAMARLCEVEGDLDGAFELLDEAERCFNNDYSPDVRPIPALRARMEAAHGRLGDALDWVGERGLSADDDLSYVREYEHVTLARVLLARHAVEDGAGASLRAATGLLDRLLSAAEAGRRAGSVIEILVLQALAAQACGDMPAALAALRRALSLAEAEDYVRTFADEGAPMTALLRSAGASGSISGYVRRLIIACGVHDDEPVAQRLVEPLSARELDVLRLLATDLDGPRIASELFVSLNTVRTHTKNIYAKLGVTNRRAAVRRGQELDLVRGR</sequence>
<evidence type="ECO:0000313" key="6">
    <source>
        <dbReference type="Proteomes" id="UP000199416"/>
    </source>
</evidence>
<keyword evidence="3" id="KW-0804">Transcription</keyword>
<dbReference type="InterPro" id="IPR027417">
    <property type="entry name" value="P-loop_NTPase"/>
</dbReference>
<dbReference type="SUPFAM" id="SSF46894">
    <property type="entry name" value="C-terminal effector domain of the bipartite response regulators"/>
    <property type="match status" value="1"/>
</dbReference>
<dbReference type="GO" id="GO:0006355">
    <property type="term" value="P:regulation of DNA-templated transcription"/>
    <property type="evidence" value="ECO:0007669"/>
    <property type="project" value="InterPro"/>
</dbReference>
<dbReference type="CDD" id="cd06170">
    <property type="entry name" value="LuxR_C_like"/>
    <property type="match status" value="1"/>
</dbReference>
<evidence type="ECO:0000313" key="5">
    <source>
        <dbReference type="EMBL" id="SDC52707.1"/>
    </source>
</evidence>
<dbReference type="Pfam" id="PF17874">
    <property type="entry name" value="TPR_MalT"/>
    <property type="match status" value="1"/>
</dbReference>
<dbReference type="GO" id="GO:0003677">
    <property type="term" value="F:DNA binding"/>
    <property type="evidence" value="ECO:0007669"/>
    <property type="project" value="UniProtKB-KW"/>
</dbReference>
<feature type="domain" description="HTH luxR-type" evidence="4">
    <location>
        <begin position="827"/>
        <end position="892"/>
    </location>
</feature>
<dbReference type="OrthoDB" id="134985at2"/>
<reference evidence="6" key="1">
    <citation type="submission" date="2016-10" db="EMBL/GenBank/DDBJ databases">
        <authorList>
            <person name="Varghese N."/>
            <person name="Submissions S."/>
        </authorList>
    </citation>
    <scope>NUCLEOTIDE SEQUENCE [LARGE SCALE GENOMIC DNA]</scope>
    <source>
        <strain evidence="6">DSM 45421</strain>
    </source>
</reference>
<name>A0A1G6MBK7_9ACTN</name>
<keyword evidence="6" id="KW-1185">Reference proteome</keyword>